<evidence type="ECO:0008006" key="3">
    <source>
        <dbReference type="Google" id="ProtNLM"/>
    </source>
</evidence>
<comment type="caution">
    <text evidence="1">The sequence shown here is derived from an EMBL/GenBank/DDBJ whole genome shotgun (WGS) entry which is preliminary data.</text>
</comment>
<gene>
    <name evidence="1" type="ORF">NBRC116598_17700</name>
</gene>
<organism evidence="1 2">
    <name type="scientific">Pseudophaeobacter arcticus</name>
    <dbReference type="NCBI Taxonomy" id="385492"/>
    <lineage>
        <taxon>Bacteria</taxon>
        <taxon>Pseudomonadati</taxon>
        <taxon>Pseudomonadota</taxon>
        <taxon>Alphaproteobacteria</taxon>
        <taxon>Rhodobacterales</taxon>
        <taxon>Paracoccaceae</taxon>
        <taxon>Pseudophaeobacter</taxon>
    </lineage>
</organism>
<name>A0ABQ0AKE1_9RHOB</name>
<dbReference type="EMBL" id="BAABWU010000005">
    <property type="protein sequence ID" value="GAA6196326.1"/>
    <property type="molecule type" value="Genomic_DNA"/>
</dbReference>
<reference evidence="1 2" key="1">
    <citation type="submission" date="2024-04" db="EMBL/GenBank/DDBJ databases">
        <title>Draft genome sequence of Pseudophaeobacter arcticus NBRC 116598.</title>
        <authorList>
            <person name="Miyakawa T."/>
            <person name="Kusuya Y."/>
            <person name="Miura T."/>
        </authorList>
    </citation>
    <scope>NUCLEOTIDE SEQUENCE [LARGE SCALE GENOMIC DNA]</scope>
    <source>
        <strain evidence="1 2">SU-CL00105</strain>
    </source>
</reference>
<keyword evidence="2" id="KW-1185">Reference proteome</keyword>
<accession>A0ABQ0AKE1</accession>
<evidence type="ECO:0000313" key="2">
    <source>
        <dbReference type="Proteomes" id="UP001441944"/>
    </source>
</evidence>
<dbReference type="Proteomes" id="UP001441944">
    <property type="component" value="Unassembled WGS sequence"/>
</dbReference>
<protein>
    <recommendedName>
        <fullName evidence="3">Sulfotransferase family protein</fullName>
    </recommendedName>
</protein>
<dbReference type="SUPFAM" id="SSF52540">
    <property type="entry name" value="P-loop containing nucleoside triphosphate hydrolases"/>
    <property type="match status" value="1"/>
</dbReference>
<evidence type="ECO:0000313" key="1">
    <source>
        <dbReference type="EMBL" id="GAA6196326.1"/>
    </source>
</evidence>
<sequence>MQITIHIGFPKCASTSLQAYMADNDALFRAAGLLYPESHRLHTGYRHHGPLLAPDLDLAAAVDDIANEAQTHRCGHILLSTEEYTTNRTGRLAALTREFSKRFGPEAVSLLCLLRDPVAMLRSSYQQFVRAGLWGIHRDKFYNETDGSIEAYIEAFHKVRECHWFAYDDLLRAAMTGVTAGRLTVWDLDRISDLAGQLDHHFSLPGGQTALVKNIRVSMAKLHFLRLFQQEFGQKAYRRNRGPLIRKIDLPSQNWTEQMAIDKGLDLPEDVLHQRFPHMQDHKMHALAMDGPLAPCS</sequence>
<dbReference type="Gene3D" id="3.40.50.300">
    <property type="entry name" value="P-loop containing nucleotide triphosphate hydrolases"/>
    <property type="match status" value="1"/>
</dbReference>
<proteinExistence type="predicted"/>
<dbReference type="InterPro" id="IPR027417">
    <property type="entry name" value="P-loop_NTPase"/>
</dbReference>